<dbReference type="AlphaFoldDB" id="A0A163CCP0"/>
<dbReference type="InterPro" id="IPR032675">
    <property type="entry name" value="LRR_dom_sf"/>
</dbReference>
<dbReference type="RefSeq" id="WP_066309732.1">
    <property type="nucleotide sequence ID" value="NZ_LQRT01000002.1"/>
</dbReference>
<proteinExistence type="predicted"/>
<dbReference type="Pfam" id="PF00560">
    <property type="entry name" value="LRR_1"/>
    <property type="match status" value="1"/>
</dbReference>
<gene>
    <name evidence="3" type="ORF">AWE51_02215</name>
</gene>
<dbReference type="InterPro" id="IPR050216">
    <property type="entry name" value="LRR_domain-containing"/>
</dbReference>
<evidence type="ECO:0000256" key="2">
    <source>
        <dbReference type="ARBA" id="ARBA00022737"/>
    </source>
</evidence>
<dbReference type="InterPro" id="IPR003591">
    <property type="entry name" value="Leu-rich_rpt_typical-subtyp"/>
</dbReference>
<evidence type="ECO:0008006" key="5">
    <source>
        <dbReference type="Google" id="ProtNLM"/>
    </source>
</evidence>
<dbReference type="SMART" id="SM00369">
    <property type="entry name" value="LRR_TYP"/>
    <property type="match status" value="3"/>
</dbReference>
<keyword evidence="4" id="KW-1185">Reference proteome</keyword>
<dbReference type="InterPro" id="IPR001611">
    <property type="entry name" value="Leu-rich_rpt"/>
</dbReference>
<sequence length="313" mass="36462">MSRRSYTYILIVTLAIFSNSCSTYTNFYSPTFSKIEQNNISKIHRLDLSNQNLKSLPESIKKIKDLRMLDISSNPELDLQQVFEQLAQYNTIEILILDSLSIEKLPESIKQLSKLKQLSLAYNPKIDLEYNFDLIAELPIEFLNLKGNELSKLPENIKTIPTIKDLNLSFNTIKTARNFELLGMLPNLYSLWLDHNQLDKLPPEISKVNQVRFLYIDHNRLQKLPKEMSKMKTWVIHAGYNEFTQLPKVFTTMKSLFMVHMNNNKINTIPTVYEAEKYSLAGLILDNNPITEKEKIKAKKLFKGFFLLSFEQK</sequence>
<dbReference type="STRING" id="1642818.AWE51_02215"/>
<dbReference type="Gene3D" id="3.80.10.10">
    <property type="entry name" value="Ribonuclease Inhibitor"/>
    <property type="match status" value="2"/>
</dbReference>
<dbReference type="PANTHER" id="PTHR48051">
    <property type="match status" value="1"/>
</dbReference>
<protein>
    <recommendedName>
        <fullName evidence="5">Leucine-rich repeat-containing protein</fullName>
    </recommendedName>
</protein>
<evidence type="ECO:0000313" key="4">
    <source>
        <dbReference type="Proteomes" id="UP000076715"/>
    </source>
</evidence>
<keyword evidence="1" id="KW-0433">Leucine-rich repeat</keyword>
<dbReference type="EMBL" id="LQRT01000002">
    <property type="protein sequence ID" value="KZS42277.1"/>
    <property type="molecule type" value="Genomic_DNA"/>
</dbReference>
<name>A0A163CCP0_9FLAO</name>
<dbReference type="PROSITE" id="PS51450">
    <property type="entry name" value="LRR"/>
    <property type="match status" value="1"/>
</dbReference>
<dbReference type="GO" id="GO:0005737">
    <property type="term" value="C:cytoplasm"/>
    <property type="evidence" value="ECO:0007669"/>
    <property type="project" value="TreeGrafter"/>
</dbReference>
<dbReference type="OrthoDB" id="1160883at2"/>
<dbReference type="SUPFAM" id="SSF52058">
    <property type="entry name" value="L domain-like"/>
    <property type="match status" value="1"/>
</dbReference>
<comment type="caution">
    <text evidence="3">The sequence shown here is derived from an EMBL/GenBank/DDBJ whole genome shotgun (WGS) entry which is preliminary data.</text>
</comment>
<keyword evidence="2" id="KW-0677">Repeat</keyword>
<organism evidence="3 4">
    <name type="scientific">Aquimarina aggregata</name>
    <dbReference type="NCBI Taxonomy" id="1642818"/>
    <lineage>
        <taxon>Bacteria</taxon>
        <taxon>Pseudomonadati</taxon>
        <taxon>Bacteroidota</taxon>
        <taxon>Flavobacteriia</taxon>
        <taxon>Flavobacteriales</taxon>
        <taxon>Flavobacteriaceae</taxon>
        <taxon>Aquimarina</taxon>
    </lineage>
</organism>
<dbReference type="PANTHER" id="PTHR48051:SF1">
    <property type="entry name" value="RAS SUPPRESSOR PROTEIN 1"/>
    <property type="match status" value="1"/>
</dbReference>
<accession>A0A163CCP0</accession>
<evidence type="ECO:0000256" key="1">
    <source>
        <dbReference type="ARBA" id="ARBA00022614"/>
    </source>
</evidence>
<evidence type="ECO:0000313" key="3">
    <source>
        <dbReference type="EMBL" id="KZS42277.1"/>
    </source>
</evidence>
<dbReference type="Proteomes" id="UP000076715">
    <property type="component" value="Unassembled WGS sequence"/>
</dbReference>
<reference evidence="3 4" key="1">
    <citation type="submission" date="2016-01" db="EMBL/GenBank/DDBJ databases">
        <title>The draft genome sequence of Aquimarina sp. RZW4-3-2.</title>
        <authorList>
            <person name="Wang Y."/>
        </authorList>
    </citation>
    <scope>NUCLEOTIDE SEQUENCE [LARGE SCALE GENOMIC DNA]</scope>
    <source>
        <strain evidence="3 4">RZW4-3-2</strain>
    </source>
</reference>